<evidence type="ECO:0000313" key="1">
    <source>
        <dbReference type="EMBL" id="KKL55546.1"/>
    </source>
</evidence>
<feature type="non-terminal residue" evidence="1">
    <location>
        <position position="1"/>
    </location>
</feature>
<reference evidence="1" key="1">
    <citation type="journal article" date="2015" name="Nature">
        <title>Complex archaea that bridge the gap between prokaryotes and eukaryotes.</title>
        <authorList>
            <person name="Spang A."/>
            <person name="Saw J.H."/>
            <person name="Jorgensen S.L."/>
            <person name="Zaremba-Niedzwiedzka K."/>
            <person name="Martijn J."/>
            <person name="Lind A.E."/>
            <person name="van Eijk R."/>
            <person name="Schleper C."/>
            <person name="Guy L."/>
            <person name="Ettema T.J."/>
        </authorList>
    </citation>
    <scope>NUCLEOTIDE SEQUENCE</scope>
</reference>
<proteinExistence type="predicted"/>
<accession>A0A0F9DP34</accession>
<dbReference type="AlphaFoldDB" id="A0A0F9DP34"/>
<gene>
    <name evidence="1" type="ORF">LCGC14_2254330</name>
</gene>
<organism evidence="1">
    <name type="scientific">marine sediment metagenome</name>
    <dbReference type="NCBI Taxonomy" id="412755"/>
    <lineage>
        <taxon>unclassified sequences</taxon>
        <taxon>metagenomes</taxon>
        <taxon>ecological metagenomes</taxon>
    </lineage>
</organism>
<dbReference type="EMBL" id="LAZR01030803">
    <property type="protein sequence ID" value="KKL55546.1"/>
    <property type="molecule type" value="Genomic_DNA"/>
</dbReference>
<protein>
    <submittedName>
        <fullName evidence="1">Uncharacterized protein</fullName>
    </submittedName>
</protein>
<sequence>PPNVRGKMIASIKNVRTERGLEKAANRAIDLTEQHNQKVLKAEIRKELKKAQAVVKDKILKGKFTPDVQRRLDVLTHNIDLDRDAAREKMSANIQASDAGTLSYEDMLKDNEMLNFTGIDGMSSEELANTLEYIKILELVGKSDRQAKQEAATEKIKATRSDISNILTGGKGLKTGVGAVPRKQLVAQPNWLDNAVNWQFGIDDIADKLSKFDPSDPHQSDLSKLISQVHRATNRQITGVRVSKKKFVDMVKEVYGIKSNRDANRIMNGLAEEVDLGTFELTEEYKANHPERKSDTFPLKMTRDAMIAKYMQLRDPTLSNAFQTGMGWSPKVGDAIDTNLTADEKKLAEAIFKFYEDYYPGISEIYSDLYNIDMPKNDVYSPRFRDFEGDVTENVLTMQDAQRFAGVTAQSIKSRQQSSRPIKFNGATRLLYNHIEQMEHFKAWATTMRDMRRVFGNAEIRQAIEQYHGAGIAKKLDTFFNQMARDGVETAATNRTVDALRILHNCYSTTKASNRLETDTLHICLYFRNECRRFFHWS</sequence>
<comment type="caution">
    <text evidence="1">The sequence shown here is derived from an EMBL/GenBank/DDBJ whole genome shotgun (WGS) entry which is preliminary data.</text>
</comment>
<name>A0A0F9DP34_9ZZZZ</name>